<organism evidence="4 5">
    <name type="scientific">Gracilimonas sediminicola</name>
    <dbReference type="NCBI Taxonomy" id="2952158"/>
    <lineage>
        <taxon>Bacteria</taxon>
        <taxon>Pseudomonadati</taxon>
        <taxon>Balneolota</taxon>
        <taxon>Balneolia</taxon>
        <taxon>Balneolales</taxon>
        <taxon>Balneolaceae</taxon>
        <taxon>Gracilimonas</taxon>
    </lineage>
</organism>
<keyword evidence="2 4" id="KW-0548">Nucleotidyltransferase</keyword>
<sequence length="250" mass="28538">MNTFIHDEMEIKTAIILAAGKGTRLRSVTGDEIPKPLTPLKEQPLIEYSIQALRSAGVQKILIGCGHLLPEFNYLEKKYSEVEIVENPFYDTRASIYTLLMFESLVDEPFYLLEADILFEPTIFERFTPTDDNQNLILTSAPLNLDDNVYFSSEAGRLTKLTKNAEKIVDPEGVMTGIWAFSAGFMKRFTTFCKQINIDYSEDYEVLLAQYSSEQEAISIAHFPELNWCEIDNEDHLEFALTDVLPKIIQ</sequence>
<dbReference type="PANTHER" id="PTHR43584:SF5">
    <property type="entry name" value="PROTEIN LICC"/>
    <property type="match status" value="1"/>
</dbReference>
<dbReference type="Proteomes" id="UP001139125">
    <property type="component" value="Unassembled WGS sequence"/>
</dbReference>
<keyword evidence="1" id="KW-0808">Transferase</keyword>
<evidence type="ECO:0000313" key="5">
    <source>
        <dbReference type="Proteomes" id="UP001139125"/>
    </source>
</evidence>
<evidence type="ECO:0000256" key="2">
    <source>
        <dbReference type="ARBA" id="ARBA00022695"/>
    </source>
</evidence>
<feature type="domain" description="MobA-like NTP transferase" evidence="3">
    <location>
        <begin position="14"/>
        <end position="128"/>
    </location>
</feature>
<evidence type="ECO:0000259" key="3">
    <source>
        <dbReference type="Pfam" id="PF12804"/>
    </source>
</evidence>
<protein>
    <submittedName>
        <fullName evidence="4">Phosphocholine cytidylyltransferase family protein</fullName>
    </submittedName>
</protein>
<dbReference type="CDD" id="cd02523">
    <property type="entry name" value="PC_cytidylyltransferase"/>
    <property type="match status" value="1"/>
</dbReference>
<keyword evidence="5" id="KW-1185">Reference proteome</keyword>
<evidence type="ECO:0000313" key="4">
    <source>
        <dbReference type="EMBL" id="MCP9291163.1"/>
    </source>
</evidence>
<dbReference type="AlphaFoldDB" id="A0A9X2RFW7"/>
<name>A0A9X2RFW7_9BACT</name>
<comment type="caution">
    <text evidence="4">The sequence shown here is derived from an EMBL/GenBank/DDBJ whole genome shotgun (WGS) entry which is preliminary data.</text>
</comment>
<dbReference type="SUPFAM" id="SSF53448">
    <property type="entry name" value="Nucleotide-diphospho-sugar transferases"/>
    <property type="match status" value="1"/>
</dbReference>
<dbReference type="Gene3D" id="3.90.550.10">
    <property type="entry name" value="Spore Coat Polysaccharide Biosynthesis Protein SpsA, Chain A"/>
    <property type="match status" value="1"/>
</dbReference>
<proteinExistence type="predicted"/>
<accession>A0A9X2RFW7</accession>
<dbReference type="InterPro" id="IPR029044">
    <property type="entry name" value="Nucleotide-diphossugar_trans"/>
</dbReference>
<dbReference type="RefSeq" id="WP_255133857.1">
    <property type="nucleotide sequence ID" value="NZ_JANDBC010000001.1"/>
</dbReference>
<dbReference type="EMBL" id="JANDBC010000001">
    <property type="protein sequence ID" value="MCP9291163.1"/>
    <property type="molecule type" value="Genomic_DNA"/>
</dbReference>
<gene>
    <name evidence="4" type="ORF">NM125_06170</name>
</gene>
<evidence type="ECO:0000256" key="1">
    <source>
        <dbReference type="ARBA" id="ARBA00022679"/>
    </source>
</evidence>
<dbReference type="Pfam" id="PF12804">
    <property type="entry name" value="NTP_transf_3"/>
    <property type="match status" value="1"/>
</dbReference>
<dbReference type="InterPro" id="IPR025877">
    <property type="entry name" value="MobA-like_NTP_Trfase"/>
</dbReference>
<dbReference type="GO" id="GO:0016779">
    <property type="term" value="F:nucleotidyltransferase activity"/>
    <property type="evidence" value="ECO:0007669"/>
    <property type="project" value="UniProtKB-KW"/>
</dbReference>
<dbReference type="InterPro" id="IPR050065">
    <property type="entry name" value="GlmU-like"/>
</dbReference>
<dbReference type="PANTHER" id="PTHR43584">
    <property type="entry name" value="NUCLEOTIDYL TRANSFERASE"/>
    <property type="match status" value="1"/>
</dbReference>
<reference evidence="4" key="1">
    <citation type="submission" date="2022-06" db="EMBL/GenBank/DDBJ databases">
        <title>Gracilimonas sp. CAU 1638 isolated from sea sediment.</title>
        <authorList>
            <person name="Kim W."/>
        </authorList>
    </citation>
    <scope>NUCLEOTIDE SEQUENCE</scope>
    <source>
        <strain evidence="4">CAU 1638</strain>
    </source>
</reference>